<keyword evidence="1" id="KW-0812">Transmembrane</keyword>
<evidence type="ECO:0000313" key="2">
    <source>
        <dbReference type="EnsemblMetazoa" id="GPAI032078-PA"/>
    </source>
</evidence>
<reference evidence="3" key="1">
    <citation type="submission" date="2014-03" db="EMBL/GenBank/DDBJ databases">
        <authorList>
            <person name="Aksoy S."/>
            <person name="Warren W."/>
            <person name="Wilson R.K."/>
        </authorList>
    </citation>
    <scope>NUCLEOTIDE SEQUENCE [LARGE SCALE GENOMIC DNA]</scope>
    <source>
        <strain evidence="3">IAEA</strain>
    </source>
</reference>
<proteinExistence type="predicted"/>
<keyword evidence="1" id="KW-1133">Transmembrane helix</keyword>
<name>A0A1B0A208_GLOPL</name>
<dbReference type="VEuPathDB" id="VectorBase:GPAI032078"/>
<dbReference type="AlphaFoldDB" id="A0A1B0A208"/>
<feature type="transmembrane region" description="Helical" evidence="1">
    <location>
        <begin position="70"/>
        <end position="96"/>
    </location>
</feature>
<dbReference type="EnsemblMetazoa" id="GPAI032078-RA">
    <property type="protein sequence ID" value="GPAI032078-PA"/>
    <property type="gene ID" value="GPAI032078"/>
</dbReference>
<keyword evidence="3" id="KW-1185">Reference proteome</keyword>
<reference evidence="2" key="2">
    <citation type="submission" date="2020-05" db="UniProtKB">
        <authorList>
            <consortium name="EnsemblMetazoa"/>
        </authorList>
    </citation>
    <scope>IDENTIFICATION</scope>
    <source>
        <strain evidence="2">IAEA</strain>
    </source>
</reference>
<organism evidence="2 3">
    <name type="scientific">Glossina pallidipes</name>
    <name type="common">Tsetse fly</name>
    <dbReference type="NCBI Taxonomy" id="7398"/>
    <lineage>
        <taxon>Eukaryota</taxon>
        <taxon>Metazoa</taxon>
        <taxon>Ecdysozoa</taxon>
        <taxon>Arthropoda</taxon>
        <taxon>Hexapoda</taxon>
        <taxon>Insecta</taxon>
        <taxon>Pterygota</taxon>
        <taxon>Neoptera</taxon>
        <taxon>Endopterygota</taxon>
        <taxon>Diptera</taxon>
        <taxon>Brachycera</taxon>
        <taxon>Muscomorpha</taxon>
        <taxon>Hippoboscoidea</taxon>
        <taxon>Glossinidae</taxon>
        <taxon>Glossina</taxon>
    </lineage>
</organism>
<evidence type="ECO:0000313" key="3">
    <source>
        <dbReference type="Proteomes" id="UP000092445"/>
    </source>
</evidence>
<accession>A0A1B0A208</accession>
<sequence length="231" mass="24175">MDIIACCLSRAGCCRFIIMTMQRLLPGQSRVLSFYDGAVPDACAEQGASLLPGGAFCTAIGSAVGLRRGLTVAVVVVVVAATVTVAVVVAVTALVAGKVDAGTLPAVLFVTKSFELLMLPSKTLDASRNRCCWGRLTTFLLPMAMSSSRVDDHSLPLSGDGEAVSPKRGTTLGPHSILVRINIRSALGPGAFLPLSQTVLVYTISFCQFLSSFDESQWFAIAGAAKFPSSE</sequence>
<dbReference type="Proteomes" id="UP000092445">
    <property type="component" value="Unassembled WGS sequence"/>
</dbReference>
<evidence type="ECO:0000256" key="1">
    <source>
        <dbReference type="SAM" id="Phobius"/>
    </source>
</evidence>
<keyword evidence="1" id="KW-0472">Membrane</keyword>
<protein>
    <submittedName>
        <fullName evidence="2">Uncharacterized protein</fullName>
    </submittedName>
</protein>